<reference evidence="2 3" key="1">
    <citation type="journal article" date="2019" name="Sci. Rep.">
        <title>Orb-weaving spider Araneus ventricosus genome elucidates the spidroin gene catalogue.</title>
        <authorList>
            <person name="Kono N."/>
            <person name="Nakamura H."/>
            <person name="Ohtoshi R."/>
            <person name="Moran D.A.P."/>
            <person name="Shinohara A."/>
            <person name="Yoshida Y."/>
            <person name="Fujiwara M."/>
            <person name="Mori M."/>
            <person name="Tomita M."/>
            <person name="Arakawa K."/>
        </authorList>
    </citation>
    <scope>NUCLEOTIDE SEQUENCE [LARGE SCALE GENOMIC DNA]</scope>
</reference>
<feature type="chain" id="PRO_5021364864" evidence="1">
    <location>
        <begin position="19"/>
        <end position="77"/>
    </location>
</feature>
<dbReference type="Proteomes" id="UP000499080">
    <property type="component" value="Unassembled WGS sequence"/>
</dbReference>
<gene>
    <name evidence="2" type="ORF">AVEN_195233_1</name>
</gene>
<evidence type="ECO:0000256" key="1">
    <source>
        <dbReference type="SAM" id="SignalP"/>
    </source>
</evidence>
<keyword evidence="1" id="KW-0732">Signal</keyword>
<accession>A0A4Y2NU90</accession>
<name>A0A4Y2NU90_ARAVE</name>
<keyword evidence="3" id="KW-1185">Reference proteome</keyword>
<dbReference type="EMBL" id="BGPR01009886">
    <property type="protein sequence ID" value="GBN42901.1"/>
    <property type="molecule type" value="Genomic_DNA"/>
</dbReference>
<protein>
    <submittedName>
        <fullName evidence="2">Uncharacterized protein</fullName>
    </submittedName>
</protein>
<feature type="non-terminal residue" evidence="2">
    <location>
        <position position="1"/>
    </location>
</feature>
<feature type="signal peptide" evidence="1">
    <location>
        <begin position="1"/>
        <end position="18"/>
    </location>
</feature>
<sequence>RRPMSLFLQLLQLPTIWMDMGNHVRQNAAPCPCSCNYYNCRPVGWTWEIMLDRTPPHVPVPATITIADQLDGHGKSC</sequence>
<proteinExistence type="predicted"/>
<dbReference type="AlphaFoldDB" id="A0A4Y2NU90"/>
<comment type="caution">
    <text evidence="2">The sequence shown here is derived from an EMBL/GenBank/DDBJ whole genome shotgun (WGS) entry which is preliminary data.</text>
</comment>
<organism evidence="2 3">
    <name type="scientific">Araneus ventricosus</name>
    <name type="common">Orbweaver spider</name>
    <name type="synonym">Epeira ventricosa</name>
    <dbReference type="NCBI Taxonomy" id="182803"/>
    <lineage>
        <taxon>Eukaryota</taxon>
        <taxon>Metazoa</taxon>
        <taxon>Ecdysozoa</taxon>
        <taxon>Arthropoda</taxon>
        <taxon>Chelicerata</taxon>
        <taxon>Arachnida</taxon>
        <taxon>Araneae</taxon>
        <taxon>Araneomorphae</taxon>
        <taxon>Entelegynae</taxon>
        <taxon>Araneoidea</taxon>
        <taxon>Araneidae</taxon>
        <taxon>Araneus</taxon>
    </lineage>
</organism>
<evidence type="ECO:0000313" key="3">
    <source>
        <dbReference type="Proteomes" id="UP000499080"/>
    </source>
</evidence>
<evidence type="ECO:0000313" key="2">
    <source>
        <dbReference type="EMBL" id="GBN42901.1"/>
    </source>
</evidence>